<name>A0A0B5D7H5_9ACTN</name>
<dbReference type="Proteomes" id="UP000325763">
    <property type="component" value="Chromosome"/>
</dbReference>
<dbReference type="STRING" id="40318.SNOD_02835"/>
<dbReference type="EMBL" id="CP009313">
    <property type="protein sequence ID" value="AJE39089.1"/>
    <property type="molecule type" value="Genomic_DNA"/>
</dbReference>
<dbReference type="InterPro" id="IPR024344">
    <property type="entry name" value="MDMPI_metal-binding"/>
</dbReference>
<sequence length="209" mass="22837">MRDLLRRQDDAFVAFARELTEDEWRAPSLCAGWTNQDVLAHLVLGLRLPASALLAATVLRRSSFDTANDRLSREHAVGRGAPDLLDEFDRCRKRPRGIGRLLPLPLLLGDHTVHHLDIALALGRTEVLDAEVADAVLDVEIRIPNPFVPAARRARGLCLLTTDTEWSRPGDRSLAVRGPAEALVSALAGRPHALPRLHGAGVAVLATRM</sequence>
<dbReference type="HOGENOM" id="CLU_094601_0_0_11"/>
<keyword evidence="4" id="KW-1185">Reference proteome</keyword>
<dbReference type="NCBIfam" id="TIGR03083">
    <property type="entry name" value="maleylpyruvate isomerase family mycothiol-dependent enzyme"/>
    <property type="match status" value="1"/>
</dbReference>
<dbReference type="EMBL" id="CP023747">
    <property type="protein sequence ID" value="QEV37682.1"/>
    <property type="molecule type" value="Genomic_DNA"/>
</dbReference>
<dbReference type="GO" id="GO:0046872">
    <property type="term" value="F:metal ion binding"/>
    <property type="evidence" value="ECO:0007669"/>
    <property type="project" value="InterPro"/>
</dbReference>
<reference evidence="2 4" key="2">
    <citation type="journal article" date="2016" name="Appl. Microbiol. Biotechnol.">
        <title>Exploiting the genome sequence of Streptomyces nodosus for enhanced antibiotic production.</title>
        <authorList>
            <person name="Sweeney P."/>
            <person name="Murphy C.D."/>
            <person name="Caffrey P."/>
        </authorList>
    </citation>
    <scope>NUCLEOTIDE SEQUENCE [LARGE SCALE GENOMIC DNA]</scope>
    <source>
        <strain evidence="2 4">ATCC 14899</strain>
    </source>
</reference>
<evidence type="ECO:0000313" key="4">
    <source>
        <dbReference type="Proteomes" id="UP000031526"/>
    </source>
</evidence>
<proteinExistence type="predicted"/>
<dbReference type="AlphaFoldDB" id="A0A0B5D7H5"/>
<gene>
    <name evidence="3" type="ORF">CP978_03230</name>
    <name evidence="2" type="ORF">SNOD_02835</name>
</gene>
<dbReference type="InterPro" id="IPR034660">
    <property type="entry name" value="DinB/YfiT-like"/>
</dbReference>
<evidence type="ECO:0000259" key="1">
    <source>
        <dbReference type="Pfam" id="PF11716"/>
    </source>
</evidence>
<organism evidence="2 4">
    <name type="scientific">Streptomyces nodosus</name>
    <dbReference type="NCBI Taxonomy" id="40318"/>
    <lineage>
        <taxon>Bacteria</taxon>
        <taxon>Bacillati</taxon>
        <taxon>Actinomycetota</taxon>
        <taxon>Actinomycetes</taxon>
        <taxon>Kitasatosporales</taxon>
        <taxon>Streptomycetaceae</taxon>
        <taxon>Streptomyces</taxon>
    </lineage>
</organism>
<reference evidence="4" key="1">
    <citation type="submission" date="2014-09" db="EMBL/GenBank/DDBJ databases">
        <title>Sequence of the Streptomyces nodosus genome.</title>
        <authorList>
            <person name="Sweeney P."/>
            <person name="Stephens N."/>
            <person name="Murphy C."/>
            <person name="Caffrey P."/>
        </authorList>
    </citation>
    <scope>NUCLEOTIDE SEQUENCE [LARGE SCALE GENOMIC DNA]</scope>
    <source>
        <strain evidence="4">ATCC 14899</strain>
    </source>
</reference>
<dbReference type="GO" id="GO:0016853">
    <property type="term" value="F:isomerase activity"/>
    <property type="evidence" value="ECO:0007669"/>
    <property type="project" value="UniProtKB-KW"/>
</dbReference>
<accession>A0A0B5D7H5</accession>
<dbReference type="RefSeq" id="WP_043437332.1">
    <property type="nucleotide sequence ID" value="NZ_CP009313.1"/>
</dbReference>
<dbReference type="InterPro" id="IPR017517">
    <property type="entry name" value="Maleyloyr_isom"/>
</dbReference>
<dbReference type="Gene3D" id="1.20.120.450">
    <property type="entry name" value="dinb family like domain"/>
    <property type="match status" value="1"/>
</dbReference>
<protein>
    <submittedName>
        <fullName evidence="3">Maleylpyruvate isomerase family mycothiol-dependent enzyme</fullName>
    </submittedName>
</protein>
<keyword evidence="3" id="KW-0413">Isomerase</keyword>
<keyword evidence="3" id="KW-0670">Pyruvate</keyword>
<dbReference type="Pfam" id="PF11716">
    <property type="entry name" value="MDMPI_N"/>
    <property type="match status" value="1"/>
</dbReference>
<evidence type="ECO:0000313" key="2">
    <source>
        <dbReference type="EMBL" id="AJE39089.1"/>
    </source>
</evidence>
<evidence type="ECO:0000313" key="5">
    <source>
        <dbReference type="Proteomes" id="UP000325763"/>
    </source>
</evidence>
<reference evidence="3 5" key="3">
    <citation type="submission" date="2017-09" db="EMBL/GenBank/DDBJ databases">
        <title>Streptomyces genome completion.</title>
        <authorList>
            <person name="Lee N."/>
            <person name="Cho B.-K."/>
        </authorList>
    </citation>
    <scope>NUCLEOTIDE SEQUENCE [LARGE SCALE GENOMIC DNA]</scope>
    <source>
        <strain evidence="3 5">ATCC 14899</strain>
    </source>
</reference>
<feature type="domain" description="Mycothiol-dependent maleylpyruvate isomerase metal-binding" evidence="1">
    <location>
        <begin position="5"/>
        <end position="94"/>
    </location>
</feature>
<evidence type="ECO:0000313" key="3">
    <source>
        <dbReference type="EMBL" id="QEV37682.1"/>
    </source>
</evidence>
<dbReference type="Proteomes" id="UP000031526">
    <property type="component" value="Chromosome"/>
</dbReference>
<dbReference type="SUPFAM" id="SSF109854">
    <property type="entry name" value="DinB/YfiT-like putative metalloenzymes"/>
    <property type="match status" value="1"/>
</dbReference>
<dbReference type="KEGG" id="snq:CP978_03230"/>
<dbReference type="OrthoDB" id="5178565at2"/>